<evidence type="ECO:0000256" key="1">
    <source>
        <dbReference type="ARBA" id="ARBA00022649"/>
    </source>
</evidence>
<dbReference type="SUPFAM" id="SSF143011">
    <property type="entry name" value="RelE-like"/>
    <property type="match status" value="1"/>
</dbReference>
<dbReference type="InterPro" id="IPR007712">
    <property type="entry name" value="RelE/ParE_toxin"/>
</dbReference>
<evidence type="ECO:0008006" key="4">
    <source>
        <dbReference type="Google" id="ProtNLM"/>
    </source>
</evidence>
<dbReference type="Proteomes" id="UP000177306">
    <property type="component" value="Unassembled WGS sequence"/>
</dbReference>
<dbReference type="PANTHER" id="PTHR38813:SF1">
    <property type="entry name" value="TOXIN RELE1-RELATED"/>
    <property type="match status" value="1"/>
</dbReference>
<dbReference type="Gene3D" id="3.30.2310.20">
    <property type="entry name" value="RelE-like"/>
    <property type="match status" value="1"/>
</dbReference>
<comment type="caution">
    <text evidence="2">The sequence shown here is derived from an EMBL/GenBank/DDBJ whole genome shotgun (WGS) entry which is preliminary data.</text>
</comment>
<reference evidence="2 3" key="1">
    <citation type="journal article" date="2016" name="Nat. Commun.">
        <title>Thousands of microbial genomes shed light on interconnected biogeochemical processes in an aquifer system.</title>
        <authorList>
            <person name="Anantharaman K."/>
            <person name="Brown C.T."/>
            <person name="Hug L.A."/>
            <person name="Sharon I."/>
            <person name="Castelle C.J."/>
            <person name="Probst A.J."/>
            <person name="Thomas B.C."/>
            <person name="Singh A."/>
            <person name="Wilkins M.J."/>
            <person name="Karaoz U."/>
            <person name="Brodie E.L."/>
            <person name="Williams K.H."/>
            <person name="Hubbard S.S."/>
            <person name="Banfield J.F."/>
        </authorList>
    </citation>
    <scope>NUCLEOTIDE SEQUENCE [LARGE SCALE GENOMIC DNA]</scope>
</reference>
<protein>
    <recommendedName>
        <fullName evidence="4">Addiction module toxin RelE</fullName>
    </recommendedName>
</protein>
<evidence type="ECO:0000313" key="3">
    <source>
        <dbReference type="Proteomes" id="UP000177306"/>
    </source>
</evidence>
<organism evidence="2 3">
    <name type="scientific">Candidatus Kaiserbacteria bacterium RIFCSPLOWO2_01_FULL_53_17</name>
    <dbReference type="NCBI Taxonomy" id="1798511"/>
    <lineage>
        <taxon>Bacteria</taxon>
        <taxon>Candidatus Kaiseribacteriota</taxon>
    </lineage>
</organism>
<dbReference type="InterPro" id="IPR052747">
    <property type="entry name" value="TA_system_RelE_toxin"/>
</dbReference>
<dbReference type="EMBL" id="MFLY01000030">
    <property type="protein sequence ID" value="OGG72814.1"/>
    <property type="molecule type" value="Genomic_DNA"/>
</dbReference>
<keyword evidence="1" id="KW-1277">Toxin-antitoxin system</keyword>
<dbReference type="AlphaFoldDB" id="A0A1F6EGM5"/>
<dbReference type="InterPro" id="IPR035093">
    <property type="entry name" value="RelE/ParE_toxin_dom_sf"/>
</dbReference>
<name>A0A1F6EGM5_9BACT</name>
<gene>
    <name evidence="2" type="ORF">A3A38_00680</name>
</gene>
<proteinExistence type="predicted"/>
<dbReference type="Pfam" id="PF05016">
    <property type="entry name" value="ParE_toxin"/>
    <property type="match status" value="1"/>
</dbReference>
<sequence length="90" mass="10452">MRRINLTARAQKFLHKLPPKHERQVVGKIASLADNPLPSDSKQLTGYALLRRADIGEYRIIYDTEKTTLFVILIGRRNDSDVYKELRRAM</sequence>
<accession>A0A1F6EGM5</accession>
<dbReference type="PANTHER" id="PTHR38813">
    <property type="match status" value="1"/>
</dbReference>
<evidence type="ECO:0000313" key="2">
    <source>
        <dbReference type="EMBL" id="OGG72814.1"/>
    </source>
</evidence>